<evidence type="ECO:0000313" key="7">
    <source>
        <dbReference type="Proteomes" id="UP001170481"/>
    </source>
</evidence>
<evidence type="ECO:0000259" key="4">
    <source>
        <dbReference type="PROSITE" id="PS50045"/>
    </source>
</evidence>
<dbReference type="InterPro" id="IPR025662">
    <property type="entry name" value="Sigma_54_int_dom_ATP-bd_1"/>
</dbReference>
<dbReference type="Gene3D" id="1.10.10.60">
    <property type="entry name" value="Homeodomain-like"/>
    <property type="match status" value="1"/>
</dbReference>
<dbReference type="CDD" id="cd00130">
    <property type="entry name" value="PAS"/>
    <property type="match status" value="1"/>
</dbReference>
<sequence>MSELDRQILKTIIDTAHDHYFVVNADGQVTDVSPGAAAVYGMTREELCAANVHELEASGVLKPSISLEVLRTGRTLQMMQLTATGRRVVAQAHPVFVAGKLECVVSRSMDLTDIQLLQQEYAVLQQRFSDHLRRNSRGGELGGVSQAEGDWAMAGAGQSVQATEQYAQSQAEQRQREQSAREQAECEDAALELGELQVRSPVMREIALLLKRVAPTNATVLMLGESGVGKTAFAHQLHRWSQRADGPFIEVNCGAIPESLFESEMFGYQAGAFTGAGNRGKAGLMEQAEGGTLFLDEIGELPLATQTKLLKVIQDGMITRLGDTTPRRADFRLVVATNQDLAARVEQGQFRLDLYYRINVLPVSLPPLRERREDIPALIEQHLSRLNQRHGRRKLLDASLWPILMRQDWLGNIRELENWLERAWLSAPSDVIDSDSVKTLLNTCSTNNANGLGNSFGFSNDKSNGIGVTESFTTADNSHSPNALSEPAAEGAVAMPIPKLGPNETLKEGLARIEAQWLREMAAELPSTYAIAKRAGISQPSVVRKLKYINLTGAD</sequence>
<dbReference type="Pfam" id="PF00158">
    <property type="entry name" value="Sigma54_activat"/>
    <property type="match status" value="1"/>
</dbReference>
<gene>
    <name evidence="6" type="ORF">Q4535_00080</name>
</gene>
<evidence type="ECO:0000256" key="1">
    <source>
        <dbReference type="ARBA" id="ARBA00022741"/>
    </source>
</evidence>
<evidence type="ECO:0000256" key="2">
    <source>
        <dbReference type="ARBA" id="ARBA00022840"/>
    </source>
</evidence>
<dbReference type="Pfam" id="PF25601">
    <property type="entry name" value="AAA_lid_14"/>
    <property type="match status" value="1"/>
</dbReference>
<dbReference type="InterPro" id="IPR027417">
    <property type="entry name" value="P-loop_NTPase"/>
</dbReference>
<dbReference type="PROSITE" id="PS00676">
    <property type="entry name" value="SIGMA54_INTERACT_2"/>
    <property type="match status" value="1"/>
</dbReference>
<dbReference type="GO" id="GO:0006355">
    <property type="term" value="P:regulation of DNA-templated transcription"/>
    <property type="evidence" value="ECO:0007669"/>
    <property type="project" value="InterPro"/>
</dbReference>
<name>A0AAP4TU87_9GAMM</name>
<dbReference type="SMART" id="SM00091">
    <property type="entry name" value="PAS"/>
    <property type="match status" value="1"/>
</dbReference>
<dbReference type="PANTHER" id="PTHR32071">
    <property type="entry name" value="TRANSCRIPTIONAL REGULATORY PROTEIN"/>
    <property type="match status" value="1"/>
</dbReference>
<dbReference type="GO" id="GO:0005524">
    <property type="term" value="F:ATP binding"/>
    <property type="evidence" value="ECO:0007669"/>
    <property type="project" value="UniProtKB-KW"/>
</dbReference>
<keyword evidence="1" id="KW-0547">Nucleotide-binding</keyword>
<dbReference type="Gene3D" id="3.30.450.20">
    <property type="entry name" value="PAS domain"/>
    <property type="match status" value="1"/>
</dbReference>
<reference evidence="6" key="1">
    <citation type="submission" date="2023-07" db="EMBL/GenBank/DDBJ databases">
        <title>Genome content predicts the carbon catabolic preferences of heterotrophic bacteria.</title>
        <authorList>
            <person name="Gralka M."/>
        </authorList>
    </citation>
    <scope>NUCLEOTIDE SEQUENCE</scope>
    <source>
        <strain evidence="6">C2R13</strain>
    </source>
</reference>
<evidence type="ECO:0000313" key="6">
    <source>
        <dbReference type="EMBL" id="MDO6670502.1"/>
    </source>
</evidence>
<dbReference type="Gene3D" id="1.10.8.60">
    <property type="match status" value="1"/>
</dbReference>
<dbReference type="RefSeq" id="WP_303592302.1">
    <property type="nucleotide sequence ID" value="NZ_JAUORK010000001.1"/>
</dbReference>
<feature type="compositionally biased region" description="Basic and acidic residues" evidence="3">
    <location>
        <begin position="173"/>
        <end position="183"/>
    </location>
</feature>
<dbReference type="Gene3D" id="3.40.50.300">
    <property type="entry name" value="P-loop containing nucleotide triphosphate hydrolases"/>
    <property type="match status" value="1"/>
</dbReference>
<dbReference type="PROSITE" id="PS00675">
    <property type="entry name" value="SIGMA54_INTERACT_1"/>
    <property type="match status" value="1"/>
</dbReference>
<dbReference type="FunFam" id="3.40.50.300:FF:000006">
    <property type="entry name" value="DNA-binding transcriptional regulator NtrC"/>
    <property type="match status" value="1"/>
</dbReference>
<feature type="domain" description="Sigma-54 factor interaction" evidence="4">
    <location>
        <begin position="196"/>
        <end position="425"/>
    </location>
</feature>
<dbReference type="InterPro" id="IPR025943">
    <property type="entry name" value="Sigma_54_int_dom_ATP-bd_2"/>
</dbReference>
<dbReference type="Proteomes" id="UP001170481">
    <property type="component" value="Unassembled WGS sequence"/>
</dbReference>
<dbReference type="SUPFAM" id="SSF55785">
    <property type="entry name" value="PYP-like sensor domain (PAS domain)"/>
    <property type="match status" value="1"/>
</dbReference>
<dbReference type="PROSITE" id="PS50045">
    <property type="entry name" value="SIGMA54_INTERACT_4"/>
    <property type="match status" value="1"/>
</dbReference>
<dbReference type="EMBL" id="JAUORK010000001">
    <property type="protein sequence ID" value="MDO6670502.1"/>
    <property type="molecule type" value="Genomic_DNA"/>
</dbReference>
<dbReference type="PROSITE" id="PS50112">
    <property type="entry name" value="PAS"/>
    <property type="match status" value="1"/>
</dbReference>
<accession>A0AAP4TU87</accession>
<dbReference type="AlphaFoldDB" id="A0AAP4TU87"/>
<dbReference type="SMART" id="SM00382">
    <property type="entry name" value="AAA"/>
    <property type="match status" value="1"/>
</dbReference>
<dbReference type="SUPFAM" id="SSF52540">
    <property type="entry name" value="P-loop containing nucleoside triphosphate hydrolases"/>
    <property type="match status" value="1"/>
</dbReference>
<feature type="region of interest" description="Disordered" evidence="3">
    <location>
        <begin position="162"/>
        <end position="183"/>
    </location>
</feature>
<evidence type="ECO:0000259" key="5">
    <source>
        <dbReference type="PROSITE" id="PS50112"/>
    </source>
</evidence>
<keyword evidence="2" id="KW-0067">ATP-binding</keyword>
<comment type="caution">
    <text evidence="6">The sequence shown here is derived from an EMBL/GenBank/DDBJ whole genome shotgun (WGS) entry which is preliminary data.</text>
</comment>
<dbReference type="InterPro" id="IPR000014">
    <property type="entry name" value="PAS"/>
</dbReference>
<protein>
    <submittedName>
        <fullName evidence="6">Sigma 54-interacting transcriptional regulator</fullName>
    </submittedName>
</protein>
<dbReference type="InterPro" id="IPR058031">
    <property type="entry name" value="AAA_lid_NorR"/>
</dbReference>
<feature type="domain" description="PAS" evidence="5">
    <location>
        <begin position="5"/>
        <end position="47"/>
    </location>
</feature>
<dbReference type="InterPro" id="IPR002078">
    <property type="entry name" value="Sigma_54_int"/>
</dbReference>
<dbReference type="CDD" id="cd00009">
    <property type="entry name" value="AAA"/>
    <property type="match status" value="1"/>
</dbReference>
<organism evidence="6 7">
    <name type="scientific">Cobetia amphilecti</name>
    <dbReference type="NCBI Taxonomy" id="1055104"/>
    <lineage>
        <taxon>Bacteria</taxon>
        <taxon>Pseudomonadati</taxon>
        <taxon>Pseudomonadota</taxon>
        <taxon>Gammaproteobacteria</taxon>
        <taxon>Oceanospirillales</taxon>
        <taxon>Halomonadaceae</taxon>
        <taxon>Cobetia</taxon>
    </lineage>
</organism>
<proteinExistence type="predicted"/>
<evidence type="ECO:0000256" key="3">
    <source>
        <dbReference type="SAM" id="MobiDB-lite"/>
    </source>
</evidence>
<dbReference type="InterPro" id="IPR003593">
    <property type="entry name" value="AAA+_ATPase"/>
</dbReference>
<dbReference type="InterPro" id="IPR035965">
    <property type="entry name" value="PAS-like_dom_sf"/>
</dbReference>
<dbReference type="NCBIfam" id="TIGR00229">
    <property type="entry name" value="sensory_box"/>
    <property type="match status" value="1"/>
</dbReference>